<dbReference type="PROSITE" id="PS50929">
    <property type="entry name" value="ABC_TM1F"/>
    <property type="match status" value="1"/>
</dbReference>
<name>A0ABR7R490_9PROT</name>
<dbReference type="EMBL" id="JACTUZ010000014">
    <property type="protein sequence ID" value="MBC9176536.1"/>
    <property type="molecule type" value="Genomic_DNA"/>
</dbReference>
<dbReference type="InterPro" id="IPR027417">
    <property type="entry name" value="P-loop_NTPase"/>
</dbReference>
<dbReference type="InterPro" id="IPR039421">
    <property type="entry name" value="Type_1_exporter"/>
</dbReference>
<feature type="domain" description="ABC transporter" evidence="8">
    <location>
        <begin position="347"/>
        <end position="556"/>
    </location>
</feature>
<dbReference type="InterPro" id="IPR036640">
    <property type="entry name" value="ABC1_TM_sf"/>
</dbReference>
<comment type="subcellular location">
    <subcellularLocation>
        <location evidence="1">Cell membrane</location>
        <topology evidence="1">Multi-pass membrane protein</topology>
    </subcellularLocation>
</comment>
<evidence type="ECO:0000256" key="6">
    <source>
        <dbReference type="ARBA" id="ARBA00023136"/>
    </source>
</evidence>
<evidence type="ECO:0000256" key="7">
    <source>
        <dbReference type="SAM" id="Phobius"/>
    </source>
</evidence>
<dbReference type="NCBIfam" id="TIGR02857">
    <property type="entry name" value="CydD"/>
    <property type="match status" value="1"/>
</dbReference>
<feature type="domain" description="ABC transmembrane type-1" evidence="9">
    <location>
        <begin position="22"/>
        <end position="310"/>
    </location>
</feature>
<protein>
    <submittedName>
        <fullName evidence="10">Thiol reductant ABC exporter subunit CydD</fullName>
    </submittedName>
</protein>
<dbReference type="InterPro" id="IPR011527">
    <property type="entry name" value="ABC1_TM_dom"/>
</dbReference>
<dbReference type="SMART" id="SM00382">
    <property type="entry name" value="AAA"/>
    <property type="match status" value="1"/>
</dbReference>
<dbReference type="InterPro" id="IPR017871">
    <property type="entry name" value="ABC_transporter-like_CS"/>
</dbReference>
<dbReference type="SUPFAM" id="SSF90123">
    <property type="entry name" value="ABC transporter transmembrane region"/>
    <property type="match status" value="1"/>
</dbReference>
<dbReference type="Pfam" id="PF00005">
    <property type="entry name" value="ABC_tran"/>
    <property type="match status" value="1"/>
</dbReference>
<dbReference type="Proteomes" id="UP000603940">
    <property type="component" value="Unassembled WGS sequence"/>
</dbReference>
<dbReference type="Pfam" id="PF00664">
    <property type="entry name" value="ABC_membrane"/>
    <property type="match status" value="1"/>
</dbReference>
<dbReference type="InterPro" id="IPR003593">
    <property type="entry name" value="AAA+_ATPase"/>
</dbReference>
<sequence length="556" mass="57735">MTATAPRLEARFPREMSRIRRAGLLQAGSGLLWIAQAALLARVVGGIASGAPASDAVWPAAAIGALALLRAALDALAARGAFRAARAILTGLRRAAAEALPGLSPFDLSRPTSGSIASGMAEQAEALLPWLTRWHPARLRMSIVPPVILLVIGWTSWVAALALLLAAPLIPIFMALIGIKARDAADRQMSAMSGMNGFLLDRLRGLTTLRAFDAVDGTAVRLRGVAAQLRRRTMAVLRIAFLSSAVLELFAALGVAMVATFIGFHLLGQLPFGAWGVRLDLAAGLFLLLLAPEFFQPLRDFAAAYHDRASGEAALAGLAPLLSAPSGAVLLPAEAAAPALHTGAAALAFRGVSFRHAGATTPVVENFSLEIAPGEKVALLGPSGSGKSTLLALAAGLLRPEQGDVFFDNAFLDEQSIAAARRRTAWLGAAPYFFAGSLEANLLLGRERPAAEAMEAALRLASVEEVVARRPGGLRDLMAEGGLGLSGGEARRVALARAALNPAAGLVLADEPTAHLDQNSAAAVAEGLLRLAQGRTLLVATHDPALAARMDRVVTL</sequence>
<dbReference type="PANTHER" id="PTHR24221:SF590">
    <property type="entry name" value="COMPONENT LINKED WITH THE ASSEMBLY OF CYTOCHROME' TRANSPORT TRANSMEMBRANE ATP-BINDING PROTEIN ABC TRANSPORTER CYDD-RELATED"/>
    <property type="match status" value="1"/>
</dbReference>
<dbReference type="SUPFAM" id="SSF52540">
    <property type="entry name" value="P-loop containing nucleoside triphosphate hydrolases"/>
    <property type="match status" value="1"/>
</dbReference>
<evidence type="ECO:0000313" key="10">
    <source>
        <dbReference type="EMBL" id="MBC9176536.1"/>
    </source>
</evidence>
<evidence type="ECO:0000256" key="5">
    <source>
        <dbReference type="ARBA" id="ARBA00022989"/>
    </source>
</evidence>
<keyword evidence="11" id="KW-1185">Reference proteome</keyword>
<keyword evidence="4" id="KW-0067">ATP-binding</keyword>
<dbReference type="CDD" id="cd18584">
    <property type="entry name" value="ABC_6TM_AarD_CydD"/>
    <property type="match status" value="1"/>
</dbReference>
<feature type="transmembrane region" description="Helical" evidence="7">
    <location>
        <begin position="239"/>
        <end position="266"/>
    </location>
</feature>
<keyword evidence="5 7" id="KW-1133">Transmembrane helix</keyword>
<dbReference type="PROSITE" id="PS50893">
    <property type="entry name" value="ABC_TRANSPORTER_2"/>
    <property type="match status" value="1"/>
</dbReference>
<dbReference type="Gene3D" id="3.40.50.300">
    <property type="entry name" value="P-loop containing nucleotide triphosphate hydrolases"/>
    <property type="match status" value="1"/>
</dbReference>
<evidence type="ECO:0000256" key="2">
    <source>
        <dbReference type="ARBA" id="ARBA00022692"/>
    </source>
</evidence>
<proteinExistence type="predicted"/>
<evidence type="ECO:0000256" key="4">
    <source>
        <dbReference type="ARBA" id="ARBA00022840"/>
    </source>
</evidence>
<keyword evidence="6 7" id="KW-0472">Membrane</keyword>
<reference evidence="10 11" key="1">
    <citation type="journal article" date="2009" name="Int. J. Syst. Evol. Microbiol.">
        <title>Transfer of Teichococcus ludipueritiae and Muricoccus roseus to the genus Roseomonas, as Roseomonas ludipueritiae comb. nov. and Roseomonas rosea comb. nov., respectively, and emended description of the genus Roseomonas.</title>
        <authorList>
            <person name="Sanchez-Porro C."/>
            <person name="Gallego V."/>
            <person name="Busse H.J."/>
            <person name="Kampfer P."/>
            <person name="Ventosa A."/>
        </authorList>
    </citation>
    <scope>NUCLEOTIDE SEQUENCE [LARGE SCALE GENOMIC DNA]</scope>
    <source>
        <strain evidence="10 11">DSM 14915</strain>
    </source>
</reference>
<feature type="transmembrane region" description="Helical" evidence="7">
    <location>
        <begin position="160"/>
        <end position="179"/>
    </location>
</feature>
<gene>
    <name evidence="10" type="primary">cydD</name>
    <name evidence="10" type="ORF">IBL25_06225</name>
</gene>
<dbReference type="Gene3D" id="1.20.1560.10">
    <property type="entry name" value="ABC transporter type 1, transmembrane domain"/>
    <property type="match status" value="1"/>
</dbReference>
<evidence type="ECO:0000259" key="8">
    <source>
        <dbReference type="PROSITE" id="PS50893"/>
    </source>
</evidence>
<dbReference type="RefSeq" id="WP_187777688.1">
    <property type="nucleotide sequence ID" value="NZ_JACTUZ010000014.1"/>
</dbReference>
<dbReference type="PANTHER" id="PTHR24221">
    <property type="entry name" value="ATP-BINDING CASSETTE SUB-FAMILY B"/>
    <property type="match status" value="1"/>
</dbReference>
<accession>A0ABR7R490</accession>
<evidence type="ECO:0000256" key="1">
    <source>
        <dbReference type="ARBA" id="ARBA00004651"/>
    </source>
</evidence>
<keyword evidence="2 7" id="KW-0812">Transmembrane</keyword>
<evidence type="ECO:0000259" key="9">
    <source>
        <dbReference type="PROSITE" id="PS50929"/>
    </source>
</evidence>
<keyword evidence="3" id="KW-0547">Nucleotide-binding</keyword>
<dbReference type="PROSITE" id="PS00211">
    <property type="entry name" value="ABC_TRANSPORTER_1"/>
    <property type="match status" value="1"/>
</dbReference>
<organism evidence="10 11">
    <name type="scientific">Pseudoroseomonas ludipueritiae</name>
    <dbReference type="NCBI Taxonomy" id="198093"/>
    <lineage>
        <taxon>Bacteria</taxon>
        <taxon>Pseudomonadati</taxon>
        <taxon>Pseudomonadota</taxon>
        <taxon>Alphaproteobacteria</taxon>
        <taxon>Acetobacterales</taxon>
        <taxon>Acetobacteraceae</taxon>
        <taxon>Pseudoroseomonas</taxon>
    </lineage>
</organism>
<dbReference type="InterPro" id="IPR003439">
    <property type="entry name" value="ABC_transporter-like_ATP-bd"/>
</dbReference>
<evidence type="ECO:0000256" key="3">
    <source>
        <dbReference type="ARBA" id="ARBA00022741"/>
    </source>
</evidence>
<comment type="caution">
    <text evidence="10">The sequence shown here is derived from an EMBL/GenBank/DDBJ whole genome shotgun (WGS) entry which is preliminary data.</text>
</comment>
<evidence type="ECO:0000313" key="11">
    <source>
        <dbReference type="Proteomes" id="UP000603940"/>
    </source>
</evidence>
<dbReference type="InterPro" id="IPR014216">
    <property type="entry name" value="ABC_transptr_CydD"/>
</dbReference>